<dbReference type="InterPro" id="IPR020471">
    <property type="entry name" value="AKR"/>
</dbReference>
<dbReference type="CDD" id="cd19076">
    <property type="entry name" value="AKR_AKR13A_13D"/>
    <property type="match status" value="1"/>
</dbReference>
<evidence type="ECO:0000313" key="3">
    <source>
        <dbReference type="EMBL" id="SCW81811.1"/>
    </source>
</evidence>
<keyword evidence="1" id="KW-0560">Oxidoreductase</keyword>
<dbReference type="Pfam" id="PF00248">
    <property type="entry name" value="Aldo_ket_red"/>
    <property type="match status" value="1"/>
</dbReference>
<dbReference type="InterPro" id="IPR036812">
    <property type="entry name" value="NAD(P)_OxRdtase_dom_sf"/>
</dbReference>
<keyword evidence="4" id="KW-1185">Reference proteome</keyword>
<dbReference type="GO" id="GO:0016491">
    <property type="term" value="F:oxidoreductase activity"/>
    <property type="evidence" value="ECO:0007669"/>
    <property type="project" value="UniProtKB-KW"/>
</dbReference>
<dbReference type="InterPro" id="IPR023210">
    <property type="entry name" value="NADP_OxRdtase_dom"/>
</dbReference>
<evidence type="ECO:0000259" key="2">
    <source>
        <dbReference type="Pfam" id="PF00248"/>
    </source>
</evidence>
<dbReference type="STRING" id="624147.SAMN04487970_105532"/>
<dbReference type="EMBL" id="FMTT01000055">
    <property type="protein sequence ID" value="SCW81811.1"/>
    <property type="molecule type" value="Genomic_DNA"/>
</dbReference>
<dbReference type="PANTHER" id="PTHR43625:SF40">
    <property type="entry name" value="ALDO-KETO REDUCTASE YAKC [NADP(+)]"/>
    <property type="match status" value="1"/>
</dbReference>
<dbReference type="InterPro" id="IPR050791">
    <property type="entry name" value="Aldo-Keto_reductase"/>
</dbReference>
<sequence>MKFRTIGDLNVSSLGLGCMGMSEYYGNQNEKESIATLHRALQLGVNFFDTADQYGMGENEELVGRGLKSTRKNIHIATKFGFVRDGDGKIIEINGSPEYVKMACEASLRRLNTDYIDVYYLHRVDTRVPIEETVGAMKELVVEGKVRHIGLSEASAETIRRAQKVHPIAALQTEYSIWSRDIEEEILPLCRDLNLAIVPYSPLGRGFLSGKIKSVDNFVENDYRRNTPRFQGENFNQNLTLVQSLEEIANELSISPSQLALAWLLSNGEDLIPIPGTKRISYLEENIAAIDIDLPKDVKDFIDKTVPVGAAVGDRYSLPSMKLLNR</sequence>
<dbReference type="RefSeq" id="WP_090676179.1">
    <property type="nucleotide sequence ID" value="NZ_FMTT01000055.1"/>
</dbReference>
<dbReference type="GO" id="GO:0005737">
    <property type="term" value="C:cytoplasm"/>
    <property type="evidence" value="ECO:0007669"/>
    <property type="project" value="TreeGrafter"/>
</dbReference>
<accession>A0A1G4TKH9</accession>
<dbReference type="OrthoDB" id="9773828at2"/>
<organism evidence="3 4">
    <name type="scientific">Paenibacillus tianmuensis</name>
    <dbReference type="NCBI Taxonomy" id="624147"/>
    <lineage>
        <taxon>Bacteria</taxon>
        <taxon>Bacillati</taxon>
        <taxon>Bacillota</taxon>
        <taxon>Bacilli</taxon>
        <taxon>Bacillales</taxon>
        <taxon>Paenibacillaceae</taxon>
        <taxon>Paenibacillus</taxon>
    </lineage>
</organism>
<gene>
    <name evidence="3" type="ORF">SAMN04487970_105532</name>
</gene>
<dbReference type="Proteomes" id="UP000198601">
    <property type="component" value="Unassembled WGS sequence"/>
</dbReference>
<evidence type="ECO:0000313" key="4">
    <source>
        <dbReference type="Proteomes" id="UP000198601"/>
    </source>
</evidence>
<name>A0A1G4TKH9_9BACL</name>
<dbReference type="Gene3D" id="3.20.20.100">
    <property type="entry name" value="NADP-dependent oxidoreductase domain"/>
    <property type="match status" value="1"/>
</dbReference>
<feature type="domain" description="NADP-dependent oxidoreductase" evidence="2">
    <location>
        <begin position="14"/>
        <end position="304"/>
    </location>
</feature>
<evidence type="ECO:0000256" key="1">
    <source>
        <dbReference type="ARBA" id="ARBA00023002"/>
    </source>
</evidence>
<reference evidence="4" key="1">
    <citation type="submission" date="2016-10" db="EMBL/GenBank/DDBJ databases">
        <authorList>
            <person name="Varghese N."/>
            <person name="Submissions S."/>
        </authorList>
    </citation>
    <scope>NUCLEOTIDE SEQUENCE [LARGE SCALE GENOMIC DNA]</scope>
    <source>
        <strain evidence="4">CGMCC 1.8946</strain>
    </source>
</reference>
<dbReference type="PRINTS" id="PR00069">
    <property type="entry name" value="ALDKETRDTASE"/>
</dbReference>
<dbReference type="SUPFAM" id="SSF51430">
    <property type="entry name" value="NAD(P)-linked oxidoreductase"/>
    <property type="match status" value="1"/>
</dbReference>
<dbReference type="PANTHER" id="PTHR43625">
    <property type="entry name" value="AFLATOXIN B1 ALDEHYDE REDUCTASE"/>
    <property type="match status" value="1"/>
</dbReference>
<proteinExistence type="predicted"/>
<protein>
    <submittedName>
        <fullName evidence="3">Predicted oxidoreductase</fullName>
    </submittedName>
</protein>
<dbReference type="AlphaFoldDB" id="A0A1G4TKH9"/>